<sequence>MPTSSPFDMFVNERVLYVKLRGVWTPEITKTALLQVQRHMLPLCNQPWAAYVDMLDWIMPSIEAMNGFAQIYQWCIEHNQTHEATICKFSMQRQIVQNASDYNQDTQIYTSSPAEAVTWLNNHGFSASVPGFTRNHVALVPSD</sequence>
<name>A0ABW1XIF2_9ALTE</name>
<dbReference type="EMBL" id="JBHSUS010000001">
    <property type="protein sequence ID" value="MFC6439733.1"/>
    <property type="molecule type" value="Genomic_DNA"/>
</dbReference>
<organism evidence="1 2">
    <name type="scientific">Pseudobowmanella zhangzhouensis</name>
    <dbReference type="NCBI Taxonomy" id="1537679"/>
    <lineage>
        <taxon>Bacteria</taxon>
        <taxon>Pseudomonadati</taxon>
        <taxon>Pseudomonadota</taxon>
        <taxon>Gammaproteobacteria</taxon>
        <taxon>Alteromonadales</taxon>
        <taxon>Alteromonadaceae</taxon>
    </lineage>
</organism>
<dbReference type="RefSeq" id="WP_131256624.1">
    <property type="nucleotide sequence ID" value="NZ_JBHSUS010000001.1"/>
</dbReference>
<evidence type="ECO:0000313" key="2">
    <source>
        <dbReference type="Proteomes" id="UP001596364"/>
    </source>
</evidence>
<gene>
    <name evidence="1" type="ORF">ACFP85_06185</name>
</gene>
<evidence type="ECO:0000313" key="1">
    <source>
        <dbReference type="EMBL" id="MFC6439733.1"/>
    </source>
</evidence>
<protein>
    <submittedName>
        <fullName evidence="1">Uncharacterized protein</fullName>
    </submittedName>
</protein>
<comment type="caution">
    <text evidence="1">The sequence shown here is derived from an EMBL/GenBank/DDBJ whole genome shotgun (WGS) entry which is preliminary data.</text>
</comment>
<keyword evidence="2" id="KW-1185">Reference proteome</keyword>
<dbReference type="Proteomes" id="UP001596364">
    <property type="component" value="Unassembled WGS sequence"/>
</dbReference>
<accession>A0ABW1XIF2</accession>
<proteinExistence type="predicted"/>
<reference evidence="2" key="1">
    <citation type="journal article" date="2019" name="Int. J. Syst. Evol. Microbiol.">
        <title>The Global Catalogue of Microorganisms (GCM) 10K type strain sequencing project: providing services to taxonomists for standard genome sequencing and annotation.</title>
        <authorList>
            <consortium name="The Broad Institute Genomics Platform"/>
            <consortium name="The Broad Institute Genome Sequencing Center for Infectious Disease"/>
            <person name="Wu L."/>
            <person name="Ma J."/>
        </authorList>
    </citation>
    <scope>NUCLEOTIDE SEQUENCE [LARGE SCALE GENOMIC DNA]</scope>
    <source>
        <strain evidence="2">CGMCC 1.16031</strain>
    </source>
</reference>